<gene>
    <name evidence="4" type="ORF">PAT3040_05211</name>
</gene>
<dbReference type="InterPro" id="IPR016518">
    <property type="entry name" value="Alpha-L-fucosidase"/>
</dbReference>
<keyword evidence="5" id="KW-1185">Reference proteome</keyword>
<dbReference type="GO" id="GO:0004560">
    <property type="term" value="F:alpha-L-fucosidase activity"/>
    <property type="evidence" value="ECO:0007669"/>
    <property type="project" value="InterPro"/>
</dbReference>
<dbReference type="Pfam" id="PF22124">
    <property type="entry name" value="Glyco_hydro_95_cat"/>
    <property type="match status" value="1"/>
</dbReference>
<proteinExistence type="predicted"/>
<evidence type="ECO:0000259" key="1">
    <source>
        <dbReference type="Pfam" id="PF14498"/>
    </source>
</evidence>
<dbReference type="InterPro" id="IPR027414">
    <property type="entry name" value="GH95_N_dom"/>
</dbReference>
<feature type="domain" description="Glycosyl hydrolase family 95 catalytic" evidence="3">
    <location>
        <begin position="266"/>
        <end position="689"/>
    </location>
</feature>
<evidence type="ECO:0000313" key="4">
    <source>
        <dbReference type="EMBL" id="GBG10477.1"/>
    </source>
</evidence>
<dbReference type="Pfam" id="PF21307">
    <property type="entry name" value="Glyco_hydro_95_C"/>
    <property type="match status" value="1"/>
</dbReference>
<feature type="domain" description="Alpha fucosidase A-like C-terminal" evidence="2">
    <location>
        <begin position="691"/>
        <end position="751"/>
    </location>
</feature>
<dbReference type="Proteomes" id="UP000245202">
    <property type="component" value="Unassembled WGS sequence"/>
</dbReference>
<dbReference type="PIRSF" id="PIRSF007663">
    <property type="entry name" value="UCP007663"/>
    <property type="match status" value="1"/>
</dbReference>
<dbReference type="PANTHER" id="PTHR31084:SF0">
    <property type="entry name" value="ALPHA-L-FUCOSIDASE 2"/>
    <property type="match status" value="1"/>
</dbReference>
<organism evidence="4 5">
    <name type="scientific">Paenibacillus agaridevorans</name>
    <dbReference type="NCBI Taxonomy" id="171404"/>
    <lineage>
        <taxon>Bacteria</taxon>
        <taxon>Bacillati</taxon>
        <taxon>Bacillota</taxon>
        <taxon>Bacilli</taxon>
        <taxon>Bacillales</taxon>
        <taxon>Paenibacillaceae</taxon>
        <taxon>Paenibacillus</taxon>
    </lineage>
</organism>
<accession>A0A2R5EV91</accession>
<feature type="domain" description="Glycosyl hydrolase family 95 N-terminal" evidence="1">
    <location>
        <begin position="6"/>
        <end position="246"/>
    </location>
</feature>
<dbReference type="Pfam" id="PF14498">
    <property type="entry name" value="Glyco_hyd_65N_2"/>
    <property type="match status" value="1"/>
</dbReference>
<evidence type="ECO:0000259" key="2">
    <source>
        <dbReference type="Pfam" id="PF21307"/>
    </source>
</evidence>
<dbReference type="EMBL" id="BDQX01000325">
    <property type="protein sequence ID" value="GBG10477.1"/>
    <property type="molecule type" value="Genomic_DNA"/>
</dbReference>
<evidence type="ECO:0000313" key="5">
    <source>
        <dbReference type="Proteomes" id="UP000245202"/>
    </source>
</evidence>
<dbReference type="RefSeq" id="WP_108994968.1">
    <property type="nucleotide sequence ID" value="NZ_BDQX01000325.1"/>
</dbReference>
<comment type="caution">
    <text evidence="4">The sequence shown here is derived from an EMBL/GenBank/DDBJ whole genome shotgun (WGS) entry which is preliminary data.</text>
</comment>
<evidence type="ECO:0000259" key="3">
    <source>
        <dbReference type="Pfam" id="PF22124"/>
    </source>
</evidence>
<dbReference type="SUPFAM" id="SSF48208">
    <property type="entry name" value="Six-hairpin glycosidases"/>
    <property type="match status" value="1"/>
</dbReference>
<dbReference type="InterPro" id="IPR049053">
    <property type="entry name" value="AFCA-like_C"/>
</dbReference>
<dbReference type="PANTHER" id="PTHR31084">
    <property type="entry name" value="ALPHA-L-FUCOSIDASE 2"/>
    <property type="match status" value="1"/>
</dbReference>
<protein>
    <submittedName>
        <fullName evidence="4">Alpha-L-fucosidase</fullName>
    </submittedName>
</protein>
<sequence>MGDMKLQYTSPAAGWQQGLPIGNGRLGAVIQGGADKEIWSLTEATYWSGRAEEPQSATGGKAALAEMRERFFAGDYETGERLARATLEPPKGNFGTHLTLADLEILFDEGGGADGFSRELDLEKAIVSHAYSRNGSLCRREAFATHAADVLVTRLTMGETGGLSFRLALSGRTSLFSTGADASGYIRFRSQATEDIHSDGTCGVFASGIVHVAAKGGAIACEGNGLRIEGADEAIIYVAVSTDYGKTDSDWEAESVQAIELAAGQSYEALRAEHIADHGKLFARVSLDLGEGDNGQSALPTDERLRLLRSGEGDDPALYALFYQYGRYLTIAGSRENSPLPLNLQGLWNDGEANRMAWSCDYHLDVNTEMNYYPTEAANLAECQVPLTRFVAKLAEAGRSSARTFYGSEGWVAHVFTNAWGFSSPGWGLNWGMNVTGGLWIAMQLKEHYEFGLDRVFLKETAYPVLKEAALFFLDYMVVHPEHGWLVTGPSNSPENSFYPNGRTEGPEYALSMGATMDMMLVRDLFDFCADASATLAVDEELRARLKSAMEQLPPLQVGSNGQLREWLEDFGEAQPDHRHLSHLYGLYPGAQITPQGTPELSEAARTTLQRRMGREGLEDVEFTLAQFAASFARLGDGDNAHKQLTYLIGQLCFDNLLTYSKPGIAGAETPIFVADGNFGGTSAIGEMLLQSHAGAIELLPALPANWPSGKVEGLRARGNTIVNMRWEEGSLAEATIRPGASGTLVVCSGGRTATLEVETDRAYKLDGELQATMLRRM</sequence>
<dbReference type="GO" id="GO:0005975">
    <property type="term" value="P:carbohydrate metabolic process"/>
    <property type="evidence" value="ECO:0007669"/>
    <property type="project" value="InterPro"/>
</dbReference>
<dbReference type="AlphaFoldDB" id="A0A2R5EV91"/>
<name>A0A2R5EV91_9BACL</name>
<dbReference type="InterPro" id="IPR012341">
    <property type="entry name" value="6hp_glycosidase-like_sf"/>
</dbReference>
<reference evidence="4 5" key="1">
    <citation type="submission" date="2017-08" db="EMBL/GenBank/DDBJ databases">
        <title>Substantial Increase in Enzyme Production by Combined Drug-Resistance Mutations in Paenibacillus agaridevorans.</title>
        <authorList>
            <person name="Tanaka Y."/>
            <person name="Funane K."/>
            <person name="Hosaka T."/>
            <person name="Shiwa Y."/>
            <person name="Fujita N."/>
            <person name="Miyazaki T."/>
            <person name="Yoshikawa H."/>
            <person name="Murakami K."/>
            <person name="Kasahara K."/>
            <person name="Inaoka T."/>
            <person name="Hiraga Y."/>
            <person name="Ochi K."/>
        </authorList>
    </citation>
    <scope>NUCLEOTIDE SEQUENCE [LARGE SCALE GENOMIC DNA]</scope>
    <source>
        <strain evidence="4 5">T-3040</strain>
    </source>
</reference>
<dbReference type="InterPro" id="IPR054363">
    <property type="entry name" value="GH95_cat"/>
</dbReference>
<dbReference type="InterPro" id="IPR008928">
    <property type="entry name" value="6-hairpin_glycosidase_sf"/>
</dbReference>
<dbReference type="Gene3D" id="1.50.10.10">
    <property type="match status" value="1"/>
</dbReference>